<dbReference type="EMBL" id="FOVJ01000001">
    <property type="protein sequence ID" value="SFN24734.1"/>
    <property type="molecule type" value="Genomic_DNA"/>
</dbReference>
<proteinExistence type="predicted"/>
<gene>
    <name evidence="1" type="ORF">SAMN05216386_0104</name>
</gene>
<evidence type="ECO:0000313" key="1">
    <source>
        <dbReference type="EMBL" id="SFN24734.1"/>
    </source>
</evidence>
<sequence length="74" mass="8450">MSPQFCWDSKLEFGRFWQADLVGFNVFAWGQLSKRTVGSVIIIVTSPRFDDVLCLLQGFEFVSIQTFVAEPTIE</sequence>
<accession>A0A1I4XFQ8</accession>
<evidence type="ECO:0000313" key="2">
    <source>
        <dbReference type="Proteomes" id="UP000183107"/>
    </source>
</evidence>
<organism evidence="1 2">
    <name type="scientific">Nitrosospira briensis</name>
    <dbReference type="NCBI Taxonomy" id="35799"/>
    <lineage>
        <taxon>Bacteria</taxon>
        <taxon>Pseudomonadati</taxon>
        <taxon>Pseudomonadota</taxon>
        <taxon>Betaproteobacteria</taxon>
        <taxon>Nitrosomonadales</taxon>
        <taxon>Nitrosomonadaceae</taxon>
        <taxon>Nitrosospira</taxon>
    </lineage>
</organism>
<protein>
    <submittedName>
        <fullName evidence="1">Uncharacterized protein</fullName>
    </submittedName>
</protein>
<name>A0A1I4XFQ8_9PROT</name>
<dbReference type="AlphaFoldDB" id="A0A1I4XFQ8"/>
<dbReference type="Proteomes" id="UP000183107">
    <property type="component" value="Unassembled WGS sequence"/>
</dbReference>
<reference evidence="2" key="1">
    <citation type="submission" date="2016-10" db="EMBL/GenBank/DDBJ databases">
        <authorList>
            <person name="Varghese N."/>
        </authorList>
    </citation>
    <scope>NUCLEOTIDE SEQUENCE [LARGE SCALE GENOMIC DNA]</scope>
    <source>
        <strain evidence="2">Nsp8</strain>
    </source>
</reference>
<keyword evidence="2" id="KW-1185">Reference proteome</keyword>